<organism evidence="2 3">
    <name type="scientific">Geobacillus genomosp. 3</name>
    <dbReference type="NCBI Taxonomy" id="1921421"/>
    <lineage>
        <taxon>Bacteria</taxon>
        <taxon>Bacillati</taxon>
        <taxon>Bacillota</taxon>
        <taxon>Bacilli</taxon>
        <taxon>Bacillales</taxon>
        <taxon>Anoxybacillaceae</taxon>
        <taxon>Geobacillus</taxon>
    </lineage>
</organism>
<evidence type="ECO:0000313" key="3">
    <source>
        <dbReference type="Proteomes" id="UP000015500"/>
    </source>
</evidence>
<dbReference type="Proteomes" id="UP000015500">
    <property type="component" value="Chromosome"/>
</dbReference>
<feature type="region of interest" description="Disordered" evidence="1">
    <location>
        <begin position="32"/>
        <end position="52"/>
    </location>
</feature>
<evidence type="ECO:0008006" key="4">
    <source>
        <dbReference type="Google" id="ProtNLM"/>
    </source>
</evidence>
<dbReference type="KEGG" id="gjf:M493_14805"/>
<keyword evidence="3" id="KW-1185">Reference proteome</keyword>
<proteinExistence type="predicted"/>
<evidence type="ECO:0000256" key="1">
    <source>
        <dbReference type="SAM" id="MobiDB-lite"/>
    </source>
</evidence>
<evidence type="ECO:0000313" key="2">
    <source>
        <dbReference type="EMBL" id="AGT33198.1"/>
    </source>
</evidence>
<dbReference type="PATRIC" id="fig|1345697.3.peg.2910"/>
<reference evidence="2 3" key="1">
    <citation type="journal article" date="2014" name="Genome Announc.">
        <title>Complete Genome Sequence of the Thermophilic Polychlorinated Biphenyl Degrader Geobacillus sp. Strain JF8 (NBRC 109937).</title>
        <authorList>
            <person name="Shintani M."/>
            <person name="Ohtsubo Y."/>
            <person name="Fukuda K."/>
            <person name="Hosoyama A."/>
            <person name="Ohji S."/>
            <person name="Yamazoe A."/>
            <person name="Fujita N."/>
            <person name="Nagata Y."/>
            <person name="Tsuda M."/>
            <person name="Hatta T."/>
            <person name="Kimbara K."/>
        </authorList>
    </citation>
    <scope>NUCLEOTIDE SEQUENCE [LARGE SCALE GENOMIC DNA]</scope>
    <source>
        <strain evidence="2 3">JF8</strain>
    </source>
</reference>
<protein>
    <recommendedName>
        <fullName evidence="4">YtzI protein</fullName>
    </recommendedName>
</protein>
<accession>S5ZRZ7</accession>
<dbReference type="HOGENOM" id="CLU_205668_2_0_9"/>
<sequence>MYWTLAISLIIVAVILAAAVVTTSKAYGYKHTVDPLPEEQDDKQQAGPKQPH</sequence>
<dbReference type="RefSeq" id="WP_020960989.1">
    <property type="nucleotide sequence ID" value="NC_022080.4"/>
</dbReference>
<dbReference type="InterPro" id="IPR047753">
    <property type="entry name" value="YtzI-like"/>
</dbReference>
<name>S5ZRZ7_GEOG3</name>
<gene>
    <name evidence="2" type="ORF">M493_14805</name>
</gene>
<dbReference type="NCBIfam" id="NF033232">
    <property type="entry name" value="small_YtzI"/>
    <property type="match status" value="1"/>
</dbReference>
<dbReference type="EMBL" id="CP006254">
    <property type="protein sequence ID" value="AGT33198.1"/>
    <property type="molecule type" value="Genomic_DNA"/>
</dbReference>
<dbReference type="AlphaFoldDB" id="S5ZRZ7"/>